<dbReference type="AlphaFoldDB" id="A0A2M8LDA3"/>
<proteinExistence type="inferred from homology"/>
<evidence type="ECO:0000313" key="6">
    <source>
        <dbReference type="Proteomes" id="UP000228700"/>
    </source>
</evidence>
<dbReference type="EMBL" id="PFEQ01000001">
    <property type="protein sequence ID" value="PJE74599.1"/>
    <property type="molecule type" value="Genomic_DNA"/>
</dbReference>
<comment type="similarity">
    <text evidence="1">Belongs to the bacterial ribosomal protein bS6 family.</text>
</comment>
<gene>
    <name evidence="5" type="ORF">COV01_01035</name>
</gene>
<dbReference type="GO" id="GO:0019843">
    <property type="term" value="F:rRNA binding"/>
    <property type="evidence" value="ECO:0007669"/>
    <property type="project" value="InterPro"/>
</dbReference>
<evidence type="ECO:0000256" key="1">
    <source>
        <dbReference type="ARBA" id="ARBA00009512"/>
    </source>
</evidence>
<dbReference type="GO" id="GO:0006412">
    <property type="term" value="P:translation"/>
    <property type="evidence" value="ECO:0007669"/>
    <property type="project" value="InterPro"/>
</dbReference>
<feature type="compositionally biased region" description="Basic and acidic residues" evidence="4">
    <location>
        <begin position="136"/>
        <end position="153"/>
    </location>
</feature>
<dbReference type="InterPro" id="IPR000529">
    <property type="entry name" value="Ribosomal_bS6"/>
</dbReference>
<dbReference type="Pfam" id="PF01250">
    <property type="entry name" value="Ribosomal_S6"/>
    <property type="match status" value="1"/>
</dbReference>
<dbReference type="Proteomes" id="UP000228700">
    <property type="component" value="Unassembled WGS sequence"/>
</dbReference>
<dbReference type="GO" id="GO:0003735">
    <property type="term" value="F:structural constituent of ribosome"/>
    <property type="evidence" value="ECO:0007669"/>
    <property type="project" value="InterPro"/>
</dbReference>
<evidence type="ECO:0000256" key="4">
    <source>
        <dbReference type="SAM" id="MobiDB-lite"/>
    </source>
</evidence>
<dbReference type="InterPro" id="IPR035980">
    <property type="entry name" value="Ribosomal_bS6_sf"/>
</dbReference>
<accession>A0A2M8LDA3</accession>
<feature type="region of interest" description="Disordered" evidence="4">
    <location>
        <begin position="136"/>
        <end position="171"/>
    </location>
</feature>
<reference evidence="6" key="1">
    <citation type="submission" date="2017-09" db="EMBL/GenBank/DDBJ databases">
        <title>Depth-based differentiation of microbial function through sediment-hosted aquifers and enrichment of novel symbionts in the deep terrestrial subsurface.</title>
        <authorList>
            <person name="Probst A.J."/>
            <person name="Ladd B."/>
            <person name="Jarett J.K."/>
            <person name="Geller-Mcgrath D.E."/>
            <person name="Sieber C.M.K."/>
            <person name="Emerson J.B."/>
            <person name="Anantharaman K."/>
            <person name="Thomas B.C."/>
            <person name="Malmstrom R."/>
            <person name="Stieglmeier M."/>
            <person name="Klingl A."/>
            <person name="Woyke T."/>
            <person name="Ryan C.M."/>
            <person name="Banfield J.F."/>
        </authorList>
    </citation>
    <scope>NUCLEOTIDE SEQUENCE [LARGE SCALE GENOMIC DNA]</scope>
</reference>
<evidence type="ECO:0000256" key="2">
    <source>
        <dbReference type="ARBA" id="ARBA00035294"/>
    </source>
</evidence>
<name>A0A2M8LDA3_9BACT</name>
<comment type="caution">
    <text evidence="5">The sequence shown here is derived from an EMBL/GenBank/DDBJ whole genome shotgun (WGS) entry which is preliminary data.</text>
</comment>
<evidence type="ECO:0000256" key="3">
    <source>
        <dbReference type="ARBA" id="ARBA00035520"/>
    </source>
</evidence>
<dbReference type="Gene3D" id="3.30.70.60">
    <property type="match status" value="1"/>
</dbReference>
<dbReference type="SUPFAM" id="SSF54995">
    <property type="entry name" value="Ribosomal protein S6"/>
    <property type="match status" value="1"/>
</dbReference>
<organism evidence="5 6">
    <name type="scientific">Candidatus Taylorbacteria bacterium CG10_big_fil_rev_8_21_14_0_10_41_48</name>
    <dbReference type="NCBI Taxonomy" id="1975024"/>
    <lineage>
        <taxon>Bacteria</taxon>
        <taxon>Candidatus Tayloriibacteriota</taxon>
    </lineage>
</organism>
<protein>
    <recommendedName>
        <fullName evidence="2">Small ribosomal subunit protein bS6</fullName>
    </recommendedName>
    <alternativeName>
        <fullName evidence="3">30S ribosomal protein S6</fullName>
    </alternativeName>
</protein>
<dbReference type="InterPro" id="IPR014717">
    <property type="entry name" value="Transl_elong_EF1B/ribsomal_bS6"/>
</dbReference>
<dbReference type="GO" id="GO:0005840">
    <property type="term" value="C:ribosome"/>
    <property type="evidence" value="ECO:0007669"/>
    <property type="project" value="InterPro"/>
</dbReference>
<sequence length="171" mass="18922">MSETKAKAVKIPKVKSAEGKAVYEVGYLVMPSVSLELLPREVDAIKEIISKVGGELISEGVPEMKPLAYIMVKAVGATRPRFDTAYFGWVKFETTRESISEVKKALDAMEKIIRFLLIETVRENTLYGSKILKDKEEGDKTEASSSKTDDTKASDQSSEEDIDKAVEKLIA</sequence>
<evidence type="ECO:0000313" key="5">
    <source>
        <dbReference type="EMBL" id="PJE74599.1"/>
    </source>
</evidence>